<comment type="caution">
    <text evidence="1">The sequence shown here is derived from an EMBL/GenBank/DDBJ whole genome shotgun (WGS) entry which is preliminary data.</text>
</comment>
<proteinExistence type="predicted"/>
<keyword evidence="2" id="KW-1185">Reference proteome</keyword>
<protein>
    <submittedName>
        <fullName evidence="1">Uncharacterized protein</fullName>
    </submittedName>
</protein>
<name>A0ABR1FT23_AURAN</name>
<organism evidence="1 2">
    <name type="scientific">Aureococcus anophagefferens</name>
    <name type="common">Harmful bloom alga</name>
    <dbReference type="NCBI Taxonomy" id="44056"/>
    <lineage>
        <taxon>Eukaryota</taxon>
        <taxon>Sar</taxon>
        <taxon>Stramenopiles</taxon>
        <taxon>Ochrophyta</taxon>
        <taxon>Pelagophyceae</taxon>
        <taxon>Pelagomonadales</taxon>
        <taxon>Pelagomonadaceae</taxon>
        <taxon>Aureococcus</taxon>
    </lineage>
</organism>
<evidence type="ECO:0000313" key="1">
    <source>
        <dbReference type="EMBL" id="KAK7237849.1"/>
    </source>
</evidence>
<dbReference type="Proteomes" id="UP001363151">
    <property type="component" value="Unassembled WGS sequence"/>
</dbReference>
<evidence type="ECO:0000313" key="2">
    <source>
        <dbReference type="Proteomes" id="UP001363151"/>
    </source>
</evidence>
<dbReference type="Pfam" id="PF25192">
    <property type="entry name" value="DiatomPyrShell"/>
    <property type="match status" value="2"/>
</dbReference>
<accession>A0ABR1FT23</accession>
<dbReference type="InterPro" id="IPR057491">
    <property type="entry name" value="DiatomPyrShell"/>
</dbReference>
<sequence>MAPVAAAAATASSPLDFGVFKSQPTTRVEGDTLKTWDVGATSTERVQLSLQSTGRPAKEALASFEGTLVQGGAIRSYTFGAEVASVAVLLSSAELGERNMKALIELTSGPNQVKQFFEIYCSSGYKNPFYAVIQTPDPATTIRPEMGGGSFSGGLLR</sequence>
<gene>
    <name evidence="1" type="ORF">SO694_00022218</name>
</gene>
<reference evidence="1 2" key="1">
    <citation type="submission" date="2024-03" db="EMBL/GenBank/DDBJ databases">
        <title>Aureococcus anophagefferens CCMP1851 and Kratosvirus quantuckense: Draft genome of a second virus-susceptible host strain in the model system.</title>
        <authorList>
            <person name="Chase E."/>
            <person name="Truchon A.R."/>
            <person name="Schepens W."/>
            <person name="Wilhelm S.W."/>
        </authorList>
    </citation>
    <scope>NUCLEOTIDE SEQUENCE [LARGE SCALE GENOMIC DNA]</scope>
    <source>
        <strain evidence="1 2">CCMP1851</strain>
    </source>
</reference>
<dbReference type="EMBL" id="JBBJCI010000231">
    <property type="protein sequence ID" value="KAK7237849.1"/>
    <property type="molecule type" value="Genomic_DNA"/>
</dbReference>